<dbReference type="PROSITE" id="PS00383">
    <property type="entry name" value="TYR_PHOSPHATASE_1"/>
    <property type="match status" value="1"/>
</dbReference>
<evidence type="ECO:0000256" key="2">
    <source>
        <dbReference type="PIRSR" id="PIRSR605502-1"/>
    </source>
</evidence>
<evidence type="ECO:0000313" key="5">
    <source>
        <dbReference type="Proteomes" id="UP000334019"/>
    </source>
</evidence>
<keyword evidence="1" id="KW-0378">Hydrolase</keyword>
<evidence type="ECO:0000313" key="4">
    <source>
        <dbReference type="EMBL" id="QGG94350.1"/>
    </source>
</evidence>
<accession>A0A5Q2RKG4</accession>
<keyword evidence="5" id="KW-1185">Reference proteome</keyword>
<gene>
    <name evidence="4" type="ORF">GH723_04105</name>
</gene>
<keyword evidence="2" id="KW-0479">Metal-binding</keyword>
<sequence>MTDPTPTTARDRAVGALLGLAVGDAVGTTLEFKRPGTFEPITDMVGGGPFGLRPGQWTDDTSMALCLAESLLDTGDMDLADQMRRYLLWRDHGHLSSNGRCFDIGNTVSRQLSRFARTGEPVDPSVDEDAAANGSLMRLAPVPVRWHADVAEAAERSAESSRPTHAARRPVDACRLLGAMLAALIRGQDADEVLSADFWRWGELHPEVADVARGSWQAKEPPAIRGSGFCVDALEAALWAVAGAADARDAILRAANLGDDADTTAAIAGQLAGARWGASGIPAEWRERITHVERITTMADRLFATGACDGPSTSWDHDEAHHAWWVEPGRVLAGEYPGESDDGWRSRSTVDLLVDAGVRTFVDLTEPGELTPYDHHVTATAEARRLDLRHRRFPIPDFSVLADDAYDEILDTIRTESERGAVYVHCWGGVGRTGTVIGCLLADDGHDHDAIGARLAELRAGTRKADRHCPETDAQRQVIRARVERFSP</sequence>
<dbReference type="SUPFAM" id="SSF52799">
    <property type="entry name" value="(Phosphotyrosine protein) phosphatases II"/>
    <property type="match status" value="1"/>
</dbReference>
<feature type="binding site" evidence="2">
    <location>
        <position position="260"/>
    </location>
    <ligand>
        <name>Mg(2+)</name>
        <dbReference type="ChEBI" id="CHEBI:18420"/>
        <label>1</label>
    </ligand>
</feature>
<dbReference type="InterPro" id="IPR036705">
    <property type="entry name" value="Ribosyl_crysJ1_sf"/>
</dbReference>
<dbReference type="Pfam" id="PF22784">
    <property type="entry name" value="PTP-SAK"/>
    <property type="match status" value="1"/>
</dbReference>
<evidence type="ECO:0000256" key="1">
    <source>
        <dbReference type="ARBA" id="ARBA00022801"/>
    </source>
</evidence>
<feature type="binding site" evidence="2">
    <location>
        <position position="263"/>
    </location>
    <ligand>
        <name>Mg(2+)</name>
        <dbReference type="ChEBI" id="CHEBI:18420"/>
        <label>1</label>
    </ligand>
</feature>
<feature type="domain" description="Tyrosine specific protein phosphatases" evidence="3">
    <location>
        <begin position="407"/>
        <end position="461"/>
    </location>
</feature>
<dbReference type="Gene3D" id="1.10.4080.10">
    <property type="entry name" value="ADP-ribosylation/Crystallin J1"/>
    <property type="match status" value="1"/>
</dbReference>
<dbReference type="InterPro" id="IPR016130">
    <property type="entry name" value="Tyr_Pase_AS"/>
</dbReference>
<proteinExistence type="predicted"/>
<dbReference type="InterPro" id="IPR000387">
    <property type="entry name" value="Tyr_Pase_dom"/>
</dbReference>
<dbReference type="GO" id="GO:0046872">
    <property type="term" value="F:metal ion binding"/>
    <property type="evidence" value="ECO:0007669"/>
    <property type="project" value="UniProtKB-KW"/>
</dbReference>
<dbReference type="InterPro" id="IPR050792">
    <property type="entry name" value="ADP-ribosylglycohydrolase"/>
</dbReference>
<dbReference type="PANTHER" id="PTHR16222">
    <property type="entry name" value="ADP-RIBOSYLGLYCOHYDROLASE"/>
    <property type="match status" value="1"/>
</dbReference>
<dbReference type="InterPro" id="IPR029021">
    <property type="entry name" value="Prot-tyrosine_phosphatase-like"/>
</dbReference>
<dbReference type="PROSITE" id="PS50056">
    <property type="entry name" value="TYR_PHOSPHATASE_2"/>
    <property type="match status" value="1"/>
</dbReference>
<feature type="binding site" evidence="2">
    <location>
        <position position="59"/>
    </location>
    <ligand>
        <name>Mg(2+)</name>
        <dbReference type="ChEBI" id="CHEBI:18420"/>
        <label>1</label>
    </ligand>
</feature>
<dbReference type="Gene3D" id="3.90.190.10">
    <property type="entry name" value="Protein tyrosine phosphatase superfamily"/>
    <property type="match status" value="1"/>
</dbReference>
<dbReference type="PANTHER" id="PTHR16222:SF12">
    <property type="entry name" value="ADP-RIBOSYLGLYCOHYDROLASE-RELATED"/>
    <property type="match status" value="1"/>
</dbReference>
<name>A0A5Q2RKG4_9ACTN</name>
<dbReference type="InterPro" id="IPR057023">
    <property type="entry name" value="PTP-SAK"/>
</dbReference>
<keyword evidence="2" id="KW-0460">Magnesium</keyword>
<organism evidence="4 5">
    <name type="scientific">Actinomarinicola tropica</name>
    <dbReference type="NCBI Taxonomy" id="2789776"/>
    <lineage>
        <taxon>Bacteria</taxon>
        <taxon>Bacillati</taxon>
        <taxon>Actinomycetota</taxon>
        <taxon>Acidimicrobiia</taxon>
        <taxon>Acidimicrobiales</taxon>
        <taxon>Iamiaceae</taxon>
        <taxon>Actinomarinicola</taxon>
    </lineage>
</organism>
<dbReference type="GO" id="GO:0016791">
    <property type="term" value="F:phosphatase activity"/>
    <property type="evidence" value="ECO:0007669"/>
    <property type="project" value="UniProtKB-ARBA"/>
</dbReference>
<dbReference type="RefSeq" id="WP_153758456.1">
    <property type="nucleotide sequence ID" value="NZ_CP045851.1"/>
</dbReference>
<dbReference type="SUPFAM" id="SSF101478">
    <property type="entry name" value="ADP-ribosylglycohydrolase"/>
    <property type="match status" value="1"/>
</dbReference>
<reference evidence="4 5" key="1">
    <citation type="submission" date="2019-11" db="EMBL/GenBank/DDBJ databases">
        <authorList>
            <person name="He Y."/>
        </authorList>
    </citation>
    <scope>NUCLEOTIDE SEQUENCE [LARGE SCALE GENOMIC DNA]</scope>
    <source>
        <strain evidence="4 5">SCSIO 58843</strain>
    </source>
</reference>
<feature type="binding site" evidence="2">
    <location>
        <position position="60"/>
    </location>
    <ligand>
        <name>Mg(2+)</name>
        <dbReference type="ChEBI" id="CHEBI:18420"/>
        <label>1</label>
    </ligand>
</feature>
<evidence type="ECO:0000259" key="3">
    <source>
        <dbReference type="PROSITE" id="PS50056"/>
    </source>
</evidence>
<feature type="binding site" evidence="2">
    <location>
        <position position="262"/>
    </location>
    <ligand>
        <name>Mg(2+)</name>
        <dbReference type="ChEBI" id="CHEBI:18420"/>
        <label>1</label>
    </ligand>
</feature>
<dbReference type="Proteomes" id="UP000334019">
    <property type="component" value="Chromosome"/>
</dbReference>
<dbReference type="AlphaFoldDB" id="A0A5Q2RKG4"/>
<comment type="cofactor">
    <cofactor evidence="2">
        <name>Mg(2+)</name>
        <dbReference type="ChEBI" id="CHEBI:18420"/>
    </cofactor>
    <text evidence="2">Binds 2 magnesium ions per subunit.</text>
</comment>
<dbReference type="KEGG" id="atq:GH723_04105"/>
<feature type="binding site" evidence="2">
    <location>
        <position position="58"/>
    </location>
    <ligand>
        <name>Mg(2+)</name>
        <dbReference type="ChEBI" id="CHEBI:18420"/>
        <label>1</label>
    </ligand>
</feature>
<dbReference type="InterPro" id="IPR005502">
    <property type="entry name" value="Ribosyl_crysJ1"/>
</dbReference>
<dbReference type="Pfam" id="PF03747">
    <property type="entry name" value="ADP_ribosyl_GH"/>
    <property type="match status" value="1"/>
</dbReference>
<protein>
    <recommendedName>
        <fullName evidence="3">Tyrosine specific protein phosphatases domain-containing protein</fullName>
    </recommendedName>
</protein>
<dbReference type="EMBL" id="CP045851">
    <property type="protein sequence ID" value="QGG94350.1"/>
    <property type="molecule type" value="Genomic_DNA"/>
</dbReference>